<name>A0A090J3V7_9BACI</name>
<feature type="domain" description="Thioredoxin" evidence="1">
    <location>
        <begin position="6"/>
        <end position="90"/>
    </location>
</feature>
<dbReference type="EMBL" id="CCRF01000079">
    <property type="protein sequence ID" value="CEE02560.1"/>
    <property type="molecule type" value="Genomic_DNA"/>
</dbReference>
<organism evidence="2 3">
    <name type="scientific">Caldibacillus thermoamylovorans</name>
    <dbReference type="NCBI Taxonomy" id="35841"/>
    <lineage>
        <taxon>Bacteria</taxon>
        <taxon>Bacillati</taxon>
        <taxon>Bacillota</taxon>
        <taxon>Bacilli</taxon>
        <taxon>Bacillales</taxon>
        <taxon>Bacillaceae</taxon>
        <taxon>Caldibacillus</taxon>
    </lineage>
</organism>
<dbReference type="Proteomes" id="UP000040576">
    <property type="component" value="Unassembled WGS sequence"/>
</dbReference>
<evidence type="ECO:0000313" key="3">
    <source>
        <dbReference type="Proteomes" id="UP000040576"/>
    </source>
</evidence>
<protein>
    <recommendedName>
        <fullName evidence="1">Thioredoxin domain-containing protein</fullName>
    </recommendedName>
</protein>
<evidence type="ECO:0000313" key="2">
    <source>
        <dbReference type="EMBL" id="CEE02560.1"/>
    </source>
</evidence>
<dbReference type="SUPFAM" id="SSF52833">
    <property type="entry name" value="Thioredoxin-like"/>
    <property type="match status" value="1"/>
</dbReference>
<dbReference type="AlphaFoldDB" id="A0A090J3V7"/>
<keyword evidence="3" id="KW-1185">Reference proteome</keyword>
<proteinExistence type="predicted"/>
<dbReference type="InterPro" id="IPR036249">
    <property type="entry name" value="Thioredoxin-like_sf"/>
</dbReference>
<dbReference type="CDD" id="cd02947">
    <property type="entry name" value="TRX_family"/>
    <property type="match status" value="1"/>
</dbReference>
<gene>
    <name evidence="2" type="ORF">BT1A1_2767</name>
</gene>
<dbReference type="Gene3D" id="3.40.30.10">
    <property type="entry name" value="Glutaredoxin"/>
    <property type="match status" value="1"/>
</dbReference>
<dbReference type="InterPro" id="IPR013766">
    <property type="entry name" value="Thioredoxin_domain"/>
</dbReference>
<dbReference type="Pfam" id="PF00085">
    <property type="entry name" value="Thioredoxin"/>
    <property type="match status" value="1"/>
</dbReference>
<accession>A0A090J3V7</accession>
<evidence type="ECO:0000259" key="1">
    <source>
        <dbReference type="Pfam" id="PF00085"/>
    </source>
</evidence>
<sequence>MNQMEQWTGETFYQYLKSGKKGAFYLYTPLCGTCQVAGKMLEVITKLLPDLPIGKADINYLPEIAETFFIESVPCLVLFNEHQVKEKIYAFQDVPYLYEKLKKL</sequence>
<reference evidence="2 3" key="1">
    <citation type="submission" date="2014-07" db="EMBL/GenBank/DDBJ databases">
        <authorList>
            <person name="Wibberg Daniel"/>
        </authorList>
    </citation>
    <scope>NUCLEOTIDE SEQUENCE [LARGE SCALE GENOMIC DNA]</scope>
</reference>